<evidence type="ECO:0000313" key="1">
    <source>
        <dbReference type="EMBL" id="CAJ1393930.1"/>
    </source>
</evidence>
<keyword evidence="2" id="KW-1185">Reference proteome</keyword>
<organism evidence="1 2">
    <name type="scientific">Effrenium voratum</name>
    <dbReference type="NCBI Taxonomy" id="2562239"/>
    <lineage>
        <taxon>Eukaryota</taxon>
        <taxon>Sar</taxon>
        <taxon>Alveolata</taxon>
        <taxon>Dinophyceae</taxon>
        <taxon>Suessiales</taxon>
        <taxon>Symbiodiniaceae</taxon>
        <taxon>Effrenium</taxon>
    </lineage>
</organism>
<dbReference type="Proteomes" id="UP001178507">
    <property type="component" value="Unassembled WGS sequence"/>
</dbReference>
<accession>A0AA36IW12</accession>
<evidence type="ECO:0000313" key="2">
    <source>
        <dbReference type="Proteomes" id="UP001178507"/>
    </source>
</evidence>
<reference evidence="1" key="1">
    <citation type="submission" date="2023-08" db="EMBL/GenBank/DDBJ databases">
        <authorList>
            <person name="Chen Y."/>
            <person name="Shah S."/>
            <person name="Dougan E. K."/>
            <person name="Thang M."/>
            <person name="Chan C."/>
        </authorList>
    </citation>
    <scope>NUCLEOTIDE SEQUENCE</scope>
</reference>
<dbReference type="AlphaFoldDB" id="A0AA36IW12"/>
<comment type="caution">
    <text evidence="1">The sequence shown here is derived from an EMBL/GenBank/DDBJ whole genome shotgun (WGS) entry which is preliminary data.</text>
</comment>
<protein>
    <submittedName>
        <fullName evidence="1">Uncharacterized protein</fullName>
    </submittedName>
</protein>
<gene>
    <name evidence="1" type="ORF">EVOR1521_LOCUS18684</name>
</gene>
<proteinExistence type="predicted"/>
<name>A0AA36IW12_9DINO</name>
<dbReference type="EMBL" id="CAUJNA010002680">
    <property type="protein sequence ID" value="CAJ1393930.1"/>
    <property type="molecule type" value="Genomic_DNA"/>
</dbReference>
<sequence length="134" mass="14422">MASHLIELVERAKLRATAGQEAELPRQAVRAVPGLALGLALAPEQRPTALELWTIQEERSKLATLSTGVALRTLFKETPRLSRQALGDLLEALGEPPGTCAALVKTVFSATGSNGTLKTETFLEWLFQEPPFSG</sequence>